<dbReference type="RefSeq" id="YP_009612207.1">
    <property type="nucleotide sequence ID" value="NC_042013.1"/>
</dbReference>
<protein>
    <submittedName>
        <fullName evidence="1">Uncharacterized protein</fullName>
    </submittedName>
</protein>
<evidence type="ECO:0000313" key="2">
    <source>
        <dbReference type="Proteomes" id="UP000223025"/>
    </source>
</evidence>
<proteinExistence type="predicted"/>
<evidence type="ECO:0000313" key="1">
    <source>
        <dbReference type="EMBL" id="AUZ95301.1"/>
    </source>
</evidence>
<reference evidence="1 2" key="1">
    <citation type="submission" date="2017-06" db="EMBL/GenBank/DDBJ databases">
        <authorList>
            <person name="Kim H.J."/>
            <person name="Triplett B.A."/>
        </authorList>
    </citation>
    <scope>NUCLEOTIDE SEQUENCE [LARGE SCALE GENOMIC DNA]</scope>
</reference>
<sequence>MQTVAEWVSSHCQHGTIEFDDQIRTYANKKIVKEIDGTVMGFPQRTKKYKNVYNWVLLEDGTSVGWNESPSRGWSFPRSGKEITETYIEFFKTKGLWND</sequence>
<dbReference type="EMBL" id="MF403008">
    <property type="protein sequence ID" value="AUZ95301.1"/>
    <property type="molecule type" value="Genomic_DNA"/>
</dbReference>
<name>A0A2L0V0K6_9CAUD</name>
<accession>A0A2L0V0K6</accession>
<dbReference type="KEGG" id="vg:40088545"/>
<dbReference type="GeneID" id="40088545"/>
<keyword evidence="2" id="KW-1185">Reference proteome</keyword>
<dbReference type="Proteomes" id="UP000223025">
    <property type="component" value="Segment"/>
</dbReference>
<organism evidence="1 2">
    <name type="scientific">Agrobacterium phage Atu_ph07</name>
    <dbReference type="NCBI Taxonomy" id="2024264"/>
    <lineage>
        <taxon>Viruses</taxon>
        <taxon>Duplodnaviria</taxon>
        <taxon>Heunggongvirae</taxon>
        <taxon>Uroviricota</taxon>
        <taxon>Caudoviricetes</taxon>
        <taxon>Polybotosvirus</taxon>
        <taxon>Polybotosvirus Atuph07</taxon>
    </lineage>
</organism>